<evidence type="ECO:0000256" key="1">
    <source>
        <dbReference type="ARBA" id="ARBA00022737"/>
    </source>
</evidence>
<dbReference type="WBParaSite" id="HNAJ_0000288601-mRNA-1">
    <property type="protein sequence ID" value="HNAJ_0000288601-mRNA-1"/>
    <property type="gene ID" value="HNAJ_0000288601"/>
</dbReference>
<dbReference type="GO" id="GO:0016324">
    <property type="term" value="C:apical plasma membrane"/>
    <property type="evidence" value="ECO:0007669"/>
    <property type="project" value="TreeGrafter"/>
</dbReference>
<evidence type="ECO:0000259" key="2">
    <source>
        <dbReference type="PROSITE" id="PS50106"/>
    </source>
</evidence>
<evidence type="ECO:0000313" key="4">
    <source>
        <dbReference type="Proteomes" id="UP000278807"/>
    </source>
</evidence>
<dbReference type="PANTHER" id="PTHR14191:SF3">
    <property type="entry name" value="NA(+)_H(+) EXCHANGE REGULATORY COFACTOR-LIKE PROTEIN NRFL-1"/>
    <property type="match status" value="1"/>
</dbReference>
<name>A0A0R3T748_RODNA</name>
<protein>
    <submittedName>
        <fullName evidence="5">PDZ domain-containing protein</fullName>
    </submittedName>
</protein>
<accession>A0A0R3T748</accession>
<reference evidence="3 4" key="2">
    <citation type="submission" date="2018-11" db="EMBL/GenBank/DDBJ databases">
        <authorList>
            <consortium name="Pathogen Informatics"/>
        </authorList>
    </citation>
    <scope>NUCLEOTIDE SEQUENCE [LARGE SCALE GENOMIC DNA]</scope>
</reference>
<dbReference type="Pfam" id="PF00595">
    <property type="entry name" value="PDZ"/>
    <property type="match status" value="1"/>
</dbReference>
<dbReference type="Gene3D" id="2.30.42.10">
    <property type="match status" value="1"/>
</dbReference>
<evidence type="ECO:0000313" key="3">
    <source>
        <dbReference type="EMBL" id="VDN98744.1"/>
    </source>
</evidence>
<dbReference type="PROSITE" id="PS50106">
    <property type="entry name" value="PDZ"/>
    <property type="match status" value="1"/>
</dbReference>
<dbReference type="GO" id="GO:0043495">
    <property type="term" value="F:protein-membrane adaptor activity"/>
    <property type="evidence" value="ECO:0007669"/>
    <property type="project" value="TreeGrafter"/>
</dbReference>
<reference evidence="5" key="1">
    <citation type="submission" date="2017-02" db="UniProtKB">
        <authorList>
            <consortium name="WormBaseParasite"/>
        </authorList>
    </citation>
    <scope>IDENTIFICATION</scope>
</reference>
<dbReference type="OrthoDB" id="10007415at2759"/>
<dbReference type="EMBL" id="UZAE01001538">
    <property type="protein sequence ID" value="VDN98744.1"/>
    <property type="molecule type" value="Genomic_DNA"/>
</dbReference>
<dbReference type="Proteomes" id="UP000278807">
    <property type="component" value="Unassembled WGS sequence"/>
</dbReference>
<keyword evidence="1" id="KW-0677">Repeat</keyword>
<feature type="domain" description="PDZ" evidence="2">
    <location>
        <begin position="9"/>
        <end position="90"/>
    </location>
</feature>
<dbReference type="GO" id="GO:0072659">
    <property type="term" value="P:protein localization to plasma membrane"/>
    <property type="evidence" value="ECO:0007669"/>
    <property type="project" value="TreeGrafter"/>
</dbReference>
<organism evidence="5">
    <name type="scientific">Rodentolepis nana</name>
    <name type="common">Dwarf tapeworm</name>
    <name type="synonym">Hymenolepis nana</name>
    <dbReference type="NCBI Taxonomy" id="102285"/>
    <lineage>
        <taxon>Eukaryota</taxon>
        <taxon>Metazoa</taxon>
        <taxon>Spiralia</taxon>
        <taxon>Lophotrochozoa</taxon>
        <taxon>Platyhelminthes</taxon>
        <taxon>Cestoda</taxon>
        <taxon>Eucestoda</taxon>
        <taxon>Cyclophyllidea</taxon>
        <taxon>Hymenolepididae</taxon>
        <taxon>Rodentolepis</taxon>
    </lineage>
</organism>
<dbReference type="AlphaFoldDB" id="A0A0R3T748"/>
<keyword evidence="4" id="KW-1185">Reference proteome</keyword>
<dbReference type="SMART" id="SM00228">
    <property type="entry name" value="PDZ"/>
    <property type="match status" value="1"/>
</dbReference>
<evidence type="ECO:0000313" key="5">
    <source>
        <dbReference type="WBParaSite" id="HNAJ_0000288601-mRNA-1"/>
    </source>
</evidence>
<dbReference type="PANTHER" id="PTHR14191">
    <property type="entry name" value="PDZ DOMAIN CONTAINING PROTEIN"/>
    <property type="match status" value="1"/>
</dbReference>
<dbReference type="InterPro" id="IPR051067">
    <property type="entry name" value="NHER"/>
</dbReference>
<dbReference type="STRING" id="102285.A0A0R3T748"/>
<sequence length="166" mass="18214">MNSLPIARIVHLSKWPNTNGFGFVLKDSKSNEYRIGNVEGGLPAESAGVMENDIVIEVNGRTIKDMSYSDVVSIIKQFPDKVSLMLLQPYEKHILLRRGVKISSSTCPVQTIKGRKNADATTAMIGQKMSADTISKTLINCDPQTATNLSKARLDLLSPLIPSRNK</sequence>
<gene>
    <name evidence="3" type="ORF">HNAJ_LOCUS2885</name>
</gene>
<proteinExistence type="predicted"/>
<dbReference type="InterPro" id="IPR001478">
    <property type="entry name" value="PDZ"/>
</dbReference>
<dbReference type="SUPFAM" id="SSF50156">
    <property type="entry name" value="PDZ domain-like"/>
    <property type="match status" value="1"/>
</dbReference>
<dbReference type="InterPro" id="IPR036034">
    <property type="entry name" value="PDZ_sf"/>
</dbReference>